<protein>
    <submittedName>
        <fullName evidence="3">HET-domain-containing protein</fullName>
    </submittedName>
</protein>
<accession>A0A9W7T0I3</accession>
<proteinExistence type="predicted"/>
<sequence>EASLQQASFYPGPNRTPTKCFVGRVTACSEANKAGSGEGRSTCTSTTTGTPDHWNALPKWAAVSAGCCGKNTRTPGSTSWERLIKTSQHERSCPKFSSDVVHIDWISEWAVAASERSFWNDVVGVGIVVLVLRRLLTDSDDVAEARIYTPLSTTTRGTEALQLARHWIKTCTSPAHPTCPDDDFDHRPRAYPSRLIELPPYDSVSKRDGPLRARLVITNGTNVVLSERNRGRTPGRTTVSELPGSPMASSGEPLVGNYVTLSHRWDSTNDFLTLRKENLAEFQDPGIHLGSEPGSGTLSRALCEAIDFAARLGKDVRYIWIDALCIIQDDEDDWRRESVKMYEVYRNSFCNISVTAEHINAGLYCDKRDPSLLWEDEVNLNTDGIPKGREDEKYGRRLPGTEPLVRRCRIQDAFFWNRLVDDAPVNRRAWVLQERLLAPRVLHFCQDQLAWECRHLDAAESLPDGVPDLEIKAGEVAGRERLKAAMPQEYGPRVLVADASEQSMAAHELWKRIVERYSTTGLTEEKDKLVAIAGIAALISKQIGRGVTYIAGMWEKWLASQLLWRVNPSYQDGVLVYLARRPLVCRAPSFSWAAVKAQHGIKCGETAREDDMLISVHAIHCPVRSRDAQLAGGFSCLDASSNSAPDQDTHLIKGDCYLDLSGEVRPVAIMKVRYRGRERYRWRLVSESPTGAQVLSSLYLDGPVDDEGQILGVHAGIICMPARRDQHGSIYCLMLKRVRSIEDDVDGYRRIGLAIVPEYQAAAAAISSHPTSGGRGGGKRQDHWTRIRLH</sequence>
<dbReference type="Pfam" id="PF06985">
    <property type="entry name" value="HET"/>
    <property type="match status" value="1"/>
</dbReference>
<dbReference type="OrthoDB" id="5362512at2759"/>
<evidence type="ECO:0000313" key="3">
    <source>
        <dbReference type="EMBL" id="KAH9844870.1"/>
    </source>
</evidence>
<evidence type="ECO:0000259" key="2">
    <source>
        <dbReference type="Pfam" id="PF06985"/>
    </source>
</evidence>
<evidence type="ECO:0000256" key="1">
    <source>
        <dbReference type="SAM" id="MobiDB-lite"/>
    </source>
</evidence>
<reference evidence="3 4" key="1">
    <citation type="journal article" date="2018" name="IMA Fungus">
        <title>IMA Genome-F 10: Nine draft genome sequences of Claviceps purpurea s.lat., including C. arundinis, C. humidiphila, and C. cf. spartinae, pseudomolecules for the pitch canker pathogen Fusarium circinatum, draft genome of Davidsoniella eucalypti, Grosmannia galeiformis, Quambalaria eucalypti, and Teratosphaeria destructans.</title>
        <authorList>
            <person name="Wingfield B.D."/>
            <person name="Liu M."/>
            <person name="Nguyen H.D."/>
            <person name="Lane F.A."/>
            <person name="Morgan S.W."/>
            <person name="De Vos L."/>
            <person name="Wilken P.M."/>
            <person name="Duong T.A."/>
            <person name="Aylward J."/>
            <person name="Coetzee M.P."/>
            <person name="Dadej K."/>
            <person name="De Beer Z.W."/>
            <person name="Findlay W."/>
            <person name="Havenga M."/>
            <person name="Kolarik M."/>
            <person name="Menzies J.G."/>
            <person name="Naidoo K."/>
            <person name="Pochopski O."/>
            <person name="Shoukouhi P."/>
            <person name="Santana Q.C."/>
            <person name="Seifert K.A."/>
            <person name="Soal N."/>
            <person name="Steenkamp E.T."/>
            <person name="Tatham C.T."/>
            <person name="van der Nest M.A."/>
            <person name="Wingfield M.J."/>
        </authorList>
    </citation>
    <scope>NUCLEOTIDE SEQUENCE [LARGE SCALE GENOMIC DNA]</scope>
    <source>
        <strain evidence="3">CMW44962</strain>
    </source>
</reference>
<dbReference type="Proteomes" id="UP001138500">
    <property type="component" value="Unassembled WGS sequence"/>
</dbReference>
<name>A0A9W7T0I3_9PEZI</name>
<dbReference type="EMBL" id="RIBY02000224">
    <property type="protein sequence ID" value="KAH9844870.1"/>
    <property type="molecule type" value="Genomic_DNA"/>
</dbReference>
<organism evidence="3 4">
    <name type="scientific">Teratosphaeria destructans</name>
    <dbReference type="NCBI Taxonomy" id="418781"/>
    <lineage>
        <taxon>Eukaryota</taxon>
        <taxon>Fungi</taxon>
        <taxon>Dikarya</taxon>
        <taxon>Ascomycota</taxon>
        <taxon>Pezizomycotina</taxon>
        <taxon>Dothideomycetes</taxon>
        <taxon>Dothideomycetidae</taxon>
        <taxon>Mycosphaerellales</taxon>
        <taxon>Teratosphaeriaceae</taxon>
        <taxon>Teratosphaeria</taxon>
    </lineage>
</organism>
<feature type="region of interest" description="Disordered" evidence="1">
    <location>
        <begin position="766"/>
        <end position="790"/>
    </location>
</feature>
<feature type="region of interest" description="Disordered" evidence="1">
    <location>
        <begin position="227"/>
        <end position="249"/>
    </location>
</feature>
<dbReference type="PANTHER" id="PTHR33112:SF9">
    <property type="entry name" value="HETEROKARYON INCOMPATIBILITY DOMAIN-CONTAINING PROTEIN"/>
    <property type="match status" value="1"/>
</dbReference>
<evidence type="ECO:0000313" key="4">
    <source>
        <dbReference type="Proteomes" id="UP001138500"/>
    </source>
</evidence>
<feature type="non-terminal residue" evidence="3">
    <location>
        <position position="1"/>
    </location>
</feature>
<feature type="compositionally biased region" description="Basic and acidic residues" evidence="1">
    <location>
        <begin position="779"/>
        <end position="790"/>
    </location>
</feature>
<dbReference type="InterPro" id="IPR010730">
    <property type="entry name" value="HET"/>
</dbReference>
<dbReference type="PANTHER" id="PTHR33112">
    <property type="entry name" value="DOMAIN PROTEIN, PUTATIVE-RELATED"/>
    <property type="match status" value="1"/>
</dbReference>
<dbReference type="AlphaFoldDB" id="A0A9W7T0I3"/>
<keyword evidence="4" id="KW-1185">Reference proteome</keyword>
<gene>
    <name evidence="3" type="ORF">Tdes44962_MAKER01417</name>
</gene>
<feature type="domain" description="Heterokaryon incompatibility" evidence="2">
    <location>
        <begin position="258"/>
        <end position="434"/>
    </location>
</feature>
<reference evidence="3 4" key="2">
    <citation type="journal article" date="2021" name="Curr. Genet.">
        <title>Genetic response to nitrogen starvation in the aggressive Eucalyptus foliar pathogen Teratosphaeria destructans.</title>
        <authorList>
            <person name="Havenga M."/>
            <person name="Wingfield B.D."/>
            <person name="Wingfield M.J."/>
            <person name="Dreyer L.L."/>
            <person name="Roets F."/>
            <person name="Aylward J."/>
        </authorList>
    </citation>
    <scope>NUCLEOTIDE SEQUENCE [LARGE SCALE GENOMIC DNA]</scope>
    <source>
        <strain evidence="3">CMW44962</strain>
    </source>
</reference>
<comment type="caution">
    <text evidence="3">The sequence shown here is derived from an EMBL/GenBank/DDBJ whole genome shotgun (WGS) entry which is preliminary data.</text>
</comment>